<feature type="transmembrane region" description="Helical" evidence="1">
    <location>
        <begin position="232"/>
        <end position="254"/>
    </location>
</feature>
<feature type="transmembrane region" description="Helical" evidence="1">
    <location>
        <begin position="92"/>
        <end position="109"/>
    </location>
</feature>
<dbReference type="Proteomes" id="UP000231569">
    <property type="component" value="Unassembled WGS sequence"/>
</dbReference>
<evidence type="ECO:0000256" key="1">
    <source>
        <dbReference type="SAM" id="Phobius"/>
    </source>
</evidence>
<keyword evidence="1" id="KW-0812">Transmembrane</keyword>
<feature type="transmembrane region" description="Helical" evidence="1">
    <location>
        <begin position="206"/>
        <end position="226"/>
    </location>
</feature>
<evidence type="ECO:0008006" key="4">
    <source>
        <dbReference type="Google" id="ProtNLM"/>
    </source>
</evidence>
<dbReference type="AlphaFoldDB" id="A0A2M8KUD2"/>
<name>A0A2M8KUD2_9BACT</name>
<protein>
    <recommendedName>
        <fullName evidence="4">Glycosyltransferase RgtA/B/C/D-like domain-containing protein</fullName>
    </recommendedName>
</protein>
<keyword evidence="1" id="KW-0472">Membrane</keyword>
<feature type="transmembrane region" description="Helical" evidence="1">
    <location>
        <begin position="261"/>
        <end position="278"/>
    </location>
</feature>
<keyword evidence="1" id="KW-1133">Transmembrane helix</keyword>
<feature type="transmembrane region" description="Helical" evidence="1">
    <location>
        <begin position="6"/>
        <end position="25"/>
    </location>
</feature>
<feature type="transmembrane region" description="Helical" evidence="1">
    <location>
        <begin position="369"/>
        <end position="389"/>
    </location>
</feature>
<comment type="caution">
    <text evidence="2">The sequence shown here is derived from an EMBL/GenBank/DDBJ whole genome shotgun (WGS) entry which is preliminary data.</text>
</comment>
<feature type="transmembrane region" description="Helical" evidence="1">
    <location>
        <begin position="309"/>
        <end position="329"/>
    </location>
</feature>
<evidence type="ECO:0000313" key="2">
    <source>
        <dbReference type="EMBL" id="PJE63538.1"/>
    </source>
</evidence>
<proteinExistence type="predicted"/>
<feature type="transmembrane region" description="Helical" evidence="1">
    <location>
        <begin position="396"/>
        <end position="416"/>
    </location>
</feature>
<feature type="transmembrane region" description="Helical" evidence="1">
    <location>
        <begin position="179"/>
        <end position="199"/>
    </location>
</feature>
<feature type="transmembrane region" description="Helical" evidence="1">
    <location>
        <begin position="37"/>
        <end position="58"/>
    </location>
</feature>
<organism evidence="2 3">
    <name type="scientific">Candidatus Roizmanbacteria bacterium CG10_big_fil_rev_8_21_14_0_10_45_7</name>
    <dbReference type="NCBI Taxonomy" id="1974854"/>
    <lineage>
        <taxon>Bacteria</taxon>
        <taxon>Candidatus Roizmaniibacteriota</taxon>
    </lineage>
</organism>
<accession>A0A2M8KUD2</accession>
<feature type="transmembrane region" description="Helical" evidence="1">
    <location>
        <begin position="70"/>
        <end position="87"/>
    </location>
</feature>
<gene>
    <name evidence="2" type="ORF">COU89_02925</name>
</gene>
<sequence>MSDTLILIIMSLGLYSTGILLYSVLIGPFWKKHDVLITLPVSWVLGNGFWMLILLGLAGSNLLSLITVDRVLAISAILTLTALFFVLRMMRMVPLLIIALTVFILWPVIEHASHSYLIEWDAIAMWFLKAKSWYLSSGMHDNTLYTSSRYLYSERSHAIGVPLMISVFYRSIGHVNDQIAQLYLVQYYVLLTIALLGFLKKRSTTSLSWFSLWPLVLFFMISPTYIRFAASGYLDITIALVIACVTGLWLTLYATADRKESLRLALLTIVVGATACFIKNEGTVVTGLAGLATLAVYLFKYRRLTSWEWVGLITAGVYAVLGIALWRYIQQTYGIAIYLGQNIQAATMLARIKPILFHYLDTLYNTSGFGMGLVVLFIVMITTITISVMRRTWHHLTAYGIPLILLLSYTGVYLITPLNFSLQLTSSFERLVLQLIPALILSTGYVLRNLTPPQHDLAN</sequence>
<reference evidence="3" key="1">
    <citation type="submission" date="2017-09" db="EMBL/GenBank/DDBJ databases">
        <title>Depth-based differentiation of microbial function through sediment-hosted aquifers and enrichment of novel symbionts in the deep terrestrial subsurface.</title>
        <authorList>
            <person name="Probst A.J."/>
            <person name="Ladd B."/>
            <person name="Jarett J.K."/>
            <person name="Geller-Mcgrath D.E."/>
            <person name="Sieber C.M.K."/>
            <person name="Emerson J.B."/>
            <person name="Anantharaman K."/>
            <person name="Thomas B.C."/>
            <person name="Malmstrom R."/>
            <person name="Stieglmeier M."/>
            <person name="Klingl A."/>
            <person name="Woyke T."/>
            <person name="Ryan C.M."/>
            <person name="Banfield J.F."/>
        </authorList>
    </citation>
    <scope>NUCLEOTIDE SEQUENCE [LARGE SCALE GENOMIC DNA]</scope>
</reference>
<evidence type="ECO:0000313" key="3">
    <source>
        <dbReference type="Proteomes" id="UP000231569"/>
    </source>
</evidence>
<dbReference type="EMBL" id="PFEE01000061">
    <property type="protein sequence ID" value="PJE63538.1"/>
    <property type="molecule type" value="Genomic_DNA"/>
</dbReference>
<feature type="transmembrane region" description="Helical" evidence="1">
    <location>
        <begin position="284"/>
        <end position="302"/>
    </location>
</feature>